<feature type="domain" description="Ribosome maturation protein SDO1/SBDS N-terminal" evidence="2">
    <location>
        <begin position="7"/>
        <end position="94"/>
    </location>
</feature>
<evidence type="ECO:0000259" key="3">
    <source>
        <dbReference type="Pfam" id="PF09377"/>
    </source>
</evidence>
<comment type="caution">
    <text evidence="5">The sequence shown here is derived from an EMBL/GenBank/DDBJ whole genome shotgun (WGS) entry which is preliminary data.</text>
</comment>
<dbReference type="SUPFAM" id="SSF109728">
    <property type="entry name" value="Hypothetical protein AF0491, middle domain"/>
    <property type="match status" value="1"/>
</dbReference>
<gene>
    <name evidence="5" type="ORF">DPC56_01405</name>
</gene>
<dbReference type="InterPro" id="IPR018978">
    <property type="entry name" value="SDO1/SBDS_central"/>
</dbReference>
<evidence type="ECO:0000256" key="1">
    <source>
        <dbReference type="ARBA" id="ARBA00007433"/>
    </source>
</evidence>
<proteinExistence type="inferred from homology"/>
<dbReference type="InterPro" id="IPR036786">
    <property type="entry name" value="Ribosome_mat_SBDS_N_sf"/>
</dbReference>
<protein>
    <submittedName>
        <fullName evidence="5">Ribosome assembly factor SBDS</fullName>
    </submittedName>
</protein>
<evidence type="ECO:0000313" key="6">
    <source>
        <dbReference type="Proteomes" id="UP000249782"/>
    </source>
</evidence>
<dbReference type="InterPro" id="IPR046928">
    <property type="entry name" value="SDO1/SBDS_C"/>
</dbReference>
<evidence type="ECO:0000313" key="5">
    <source>
        <dbReference type="EMBL" id="RAO79956.1"/>
    </source>
</evidence>
<dbReference type="OrthoDB" id="84504at2157"/>
<dbReference type="Gene3D" id="3.30.1250.10">
    <property type="entry name" value="Ribosome maturation protein SBDS, N-terminal domain"/>
    <property type="match status" value="1"/>
</dbReference>
<feature type="domain" description="Ribosome maturation protein SDO1/SBDS central" evidence="3">
    <location>
        <begin position="102"/>
        <end position="163"/>
    </location>
</feature>
<dbReference type="Gene3D" id="1.10.10.900">
    <property type="entry name" value="SBDS protein C-terminal domain, subdomain 1"/>
    <property type="match status" value="1"/>
</dbReference>
<dbReference type="InterPro" id="IPR035647">
    <property type="entry name" value="EFG_III/V"/>
</dbReference>
<dbReference type="Proteomes" id="UP000249782">
    <property type="component" value="Unassembled WGS sequence"/>
</dbReference>
<dbReference type="Pfam" id="PF20268">
    <property type="entry name" value="SBDS_C"/>
    <property type="match status" value="1"/>
</dbReference>
<dbReference type="SUPFAM" id="SSF89895">
    <property type="entry name" value="FYSH domain"/>
    <property type="match status" value="1"/>
</dbReference>
<dbReference type="GO" id="GO:0042256">
    <property type="term" value="P:cytosolic ribosome assembly"/>
    <property type="evidence" value="ECO:0007669"/>
    <property type="project" value="InterPro"/>
</dbReference>
<dbReference type="NCBIfam" id="TIGR00291">
    <property type="entry name" value="RNA_SBDS"/>
    <property type="match status" value="1"/>
</dbReference>
<dbReference type="Pfam" id="PF09377">
    <property type="entry name" value="SBDS_domain_II"/>
    <property type="match status" value="1"/>
</dbReference>
<dbReference type="InterPro" id="IPR002140">
    <property type="entry name" value="Sdo1/SBDS"/>
</dbReference>
<comment type="similarity">
    <text evidence="1">Belongs to the SDO1/SBDS family.</text>
</comment>
<dbReference type="RefSeq" id="WP_112093266.1">
    <property type="nucleotide sequence ID" value="NZ_QLOE01000001.1"/>
</dbReference>
<dbReference type="InterPro" id="IPR039100">
    <property type="entry name" value="Sdo1/SBDS-like"/>
</dbReference>
<keyword evidence="6" id="KW-1185">Reference proteome</keyword>
<evidence type="ECO:0000259" key="4">
    <source>
        <dbReference type="Pfam" id="PF20268"/>
    </source>
</evidence>
<dbReference type="PANTHER" id="PTHR10927">
    <property type="entry name" value="RIBOSOME MATURATION PROTEIN SBDS"/>
    <property type="match status" value="1"/>
</dbReference>
<accession>A0A328PJP2</accession>
<dbReference type="AlphaFoldDB" id="A0A328PJP2"/>
<reference evidence="5 6" key="1">
    <citation type="submission" date="2018-06" db="EMBL/GenBank/DDBJ databases">
        <title>Draft genome sequence of hyperthermophilic methanogen Methanothermobacter tenebrarum sp. MCM-B 1447.</title>
        <authorList>
            <person name="Pore S.D."/>
            <person name="Dagar S."/>
            <person name="Dhakephalkar P.K."/>
        </authorList>
    </citation>
    <scope>NUCLEOTIDE SEQUENCE [LARGE SCALE GENOMIC DNA]</scope>
    <source>
        <strain evidence="5 6">MCM B 1447</strain>
    </source>
</reference>
<dbReference type="PANTHER" id="PTHR10927:SF4">
    <property type="entry name" value="RIBOSOME MATURATION PROTEIN SDO1 HOMOLOG"/>
    <property type="match status" value="1"/>
</dbReference>
<dbReference type="InterPro" id="IPR037188">
    <property type="entry name" value="Sdo1/SBDS_central_sf"/>
</dbReference>
<evidence type="ECO:0000259" key="2">
    <source>
        <dbReference type="Pfam" id="PF01172"/>
    </source>
</evidence>
<name>A0A328PJP2_9EURY</name>
<organism evidence="5 6">
    <name type="scientific">Methanothermobacter tenebrarum</name>
    <dbReference type="NCBI Taxonomy" id="680118"/>
    <lineage>
        <taxon>Archaea</taxon>
        <taxon>Methanobacteriati</taxon>
        <taxon>Methanobacteriota</taxon>
        <taxon>Methanomada group</taxon>
        <taxon>Methanobacteria</taxon>
        <taxon>Methanobacteriales</taxon>
        <taxon>Methanobacteriaceae</taxon>
        <taxon>Methanothermobacter</taxon>
    </lineage>
</organism>
<dbReference type="SUPFAM" id="SSF54980">
    <property type="entry name" value="EF-G C-terminal domain-like"/>
    <property type="match status" value="1"/>
</dbReference>
<dbReference type="EMBL" id="QLOE01000001">
    <property type="protein sequence ID" value="RAO79956.1"/>
    <property type="molecule type" value="Genomic_DNA"/>
</dbReference>
<dbReference type="InterPro" id="IPR019783">
    <property type="entry name" value="SDO1/SBDS_N"/>
</dbReference>
<feature type="domain" description="Ribosome maturation protein SDO1/SBDS C-terminal" evidence="4">
    <location>
        <begin position="165"/>
        <end position="232"/>
    </location>
</feature>
<sequence length="232" mass="26244">MVSLEDAVIARLESHGERFEILVDPDLAAEFRKDESKVDIEDILAVQEVFKDARKGDKASEETMRKLFESDDPLEVAKIILKKGSIQLTAEQRRQMIKDKQKKIINKIAREAINPQTGLPHPPKRIEKAMKEAKVHVDPFKTVDEQVNIILKAIRTKIPIKFEKVKVAIKIPGETAGPVYGIISNFGKILEEEWQKDGSWIAIVEIPGGLQDSFYQKMSEMTGGQVETKLLK</sequence>
<dbReference type="Pfam" id="PF01172">
    <property type="entry name" value="SBDS_N"/>
    <property type="match status" value="1"/>
</dbReference>
<dbReference type="Gene3D" id="3.30.70.240">
    <property type="match status" value="1"/>
</dbReference>